<protein>
    <recommendedName>
        <fullName evidence="11">Major facilitator superfamily (MFS) profile domain-containing protein</fullName>
    </recommendedName>
</protein>
<keyword evidence="3 6" id="KW-0812">Transmembrane</keyword>
<evidence type="ECO:0000256" key="4">
    <source>
        <dbReference type="ARBA" id="ARBA00022989"/>
    </source>
</evidence>
<feature type="transmembrane region" description="Helical" evidence="6">
    <location>
        <begin position="210"/>
        <end position="235"/>
    </location>
</feature>
<organism evidence="8 9">
    <name type="scientific">Venturia inaequalis</name>
    <name type="common">Apple scab fungus</name>
    <dbReference type="NCBI Taxonomy" id="5025"/>
    <lineage>
        <taxon>Eukaryota</taxon>
        <taxon>Fungi</taxon>
        <taxon>Dikarya</taxon>
        <taxon>Ascomycota</taxon>
        <taxon>Pezizomycotina</taxon>
        <taxon>Dothideomycetes</taxon>
        <taxon>Pleosporomycetidae</taxon>
        <taxon>Venturiales</taxon>
        <taxon>Venturiaceae</taxon>
        <taxon>Venturia</taxon>
    </lineage>
</organism>
<dbReference type="InterPro" id="IPR011701">
    <property type="entry name" value="MFS"/>
</dbReference>
<keyword evidence="5 6" id="KW-0472">Membrane</keyword>
<feature type="transmembrane region" description="Helical" evidence="6">
    <location>
        <begin position="367"/>
        <end position="388"/>
    </location>
</feature>
<dbReference type="Proteomes" id="UP000490939">
    <property type="component" value="Unassembled WGS sequence"/>
</dbReference>
<dbReference type="Gene3D" id="1.20.1250.20">
    <property type="entry name" value="MFS general substrate transporter like domains"/>
    <property type="match status" value="2"/>
</dbReference>
<sequence>MSTEKVETYHDAPSEDTLDLKFEKRTIRKVDWRLAPILGALYTICLVDRSNISVARISGLDEDVGLAKGERASIACALEGGFFPGCVYLISSWYKRSEVQKRLAGFYLMATLLSSFGNILAYGIIQIGNHTTWKGWRWIYIVEGAITCAAGLIVYPLIVDFPDSKRNKFLDEREKQVILHRLERDQGGKRANEGKVNLLLIWKICKDWKIWSFAFMYFSAAVGSYAWNLFLPIIIRNGFGFSQELAFVLTTPPQVLSVIVVFGLSWWADRLSLRGPFAMGVIVIGIAGLGMVGFAENQTVRYIGTFLGTIGSNGLTSTILSWLQNNVVGDARRSVSSAILVSASGISGIYSSLTFRQQDAPNYVPGIIAVIVPFAVSLVLAIMTSLLLRRQNRLADRGRKVLVADIPDFRYTL</sequence>
<evidence type="ECO:0000256" key="3">
    <source>
        <dbReference type="ARBA" id="ARBA00022692"/>
    </source>
</evidence>
<dbReference type="EMBL" id="WNWR01000568">
    <property type="protein sequence ID" value="KAE9974185.1"/>
    <property type="molecule type" value="Genomic_DNA"/>
</dbReference>
<dbReference type="GO" id="GO:0022857">
    <property type="term" value="F:transmembrane transporter activity"/>
    <property type="evidence" value="ECO:0007669"/>
    <property type="project" value="InterPro"/>
</dbReference>
<evidence type="ECO:0008006" key="11">
    <source>
        <dbReference type="Google" id="ProtNLM"/>
    </source>
</evidence>
<dbReference type="SUPFAM" id="SSF103473">
    <property type="entry name" value="MFS general substrate transporter"/>
    <property type="match status" value="1"/>
</dbReference>
<evidence type="ECO:0000256" key="2">
    <source>
        <dbReference type="ARBA" id="ARBA00022448"/>
    </source>
</evidence>
<dbReference type="InterPro" id="IPR036259">
    <property type="entry name" value="MFS_trans_sf"/>
</dbReference>
<evidence type="ECO:0000313" key="7">
    <source>
        <dbReference type="EMBL" id="KAE9974185.1"/>
    </source>
</evidence>
<evidence type="ECO:0000256" key="5">
    <source>
        <dbReference type="ARBA" id="ARBA00023136"/>
    </source>
</evidence>
<feature type="transmembrane region" description="Helical" evidence="6">
    <location>
        <begin position="137"/>
        <end position="158"/>
    </location>
</feature>
<dbReference type="AlphaFoldDB" id="A0A8H3Z4I7"/>
<dbReference type="Pfam" id="PF07690">
    <property type="entry name" value="MFS_1"/>
    <property type="match status" value="1"/>
</dbReference>
<accession>A0A8H3Z4I7</accession>
<dbReference type="GO" id="GO:0016020">
    <property type="term" value="C:membrane"/>
    <property type="evidence" value="ECO:0007669"/>
    <property type="project" value="UniProtKB-SubCell"/>
</dbReference>
<dbReference type="EMBL" id="WNWS01000104">
    <property type="protein sequence ID" value="KAE9980382.1"/>
    <property type="molecule type" value="Genomic_DNA"/>
</dbReference>
<feature type="transmembrane region" description="Helical" evidence="6">
    <location>
        <begin position="301"/>
        <end position="323"/>
    </location>
</feature>
<feature type="transmembrane region" description="Helical" evidence="6">
    <location>
        <begin position="335"/>
        <end position="355"/>
    </location>
</feature>
<proteinExistence type="predicted"/>
<dbReference type="PANTHER" id="PTHR43791">
    <property type="entry name" value="PERMEASE-RELATED"/>
    <property type="match status" value="1"/>
</dbReference>
<evidence type="ECO:0000256" key="1">
    <source>
        <dbReference type="ARBA" id="ARBA00004141"/>
    </source>
</evidence>
<dbReference type="Proteomes" id="UP000447873">
    <property type="component" value="Unassembled WGS sequence"/>
</dbReference>
<keyword evidence="4 6" id="KW-1133">Transmembrane helix</keyword>
<keyword evidence="10" id="KW-1185">Reference proteome</keyword>
<comment type="subcellular location">
    <subcellularLocation>
        <location evidence="1">Membrane</location>
        <topology evidence="1">Multi-pass membrane protein</topology>
    </subcellularLocation>
</comment>
<feature type="transmembrane region" description="Helical" evidence="6">
    <location>
        <begin position="106"/>
        <end position="125"/>
    </location>
</feature>
<reference evidence="8 9" key="1">
    <citation type="submission" date="2018-12" db="EMBL/GenBank/DDBJ databases">
        <title>Venturia inaequalis Genome Resource.</title>
        <authorList>
            <person name="Lichtner F.J."/>
        </authorList>
    </citation>
    <scope>NUCLEOTIDE SEQUENCE [LARGE SCALE GENOMIC DNA]</scope>
    <source>
        <strain evidence="8 9">120213</strain>
        <strain evidence="7 10">DMI_063113</strain>
    </source>
</reference>
<gene>
    <name evidence="7" type="ORF">EG327_008840</name>
    <name evidence="8" type="ORF">EG328_000317</name>
</gene>
<feature type="transmembrane region" description="Helical" evidence="6">
    <location>
        <begin position="275"/>
        <end position="295"/>
    </location>
</feature>
<comment type="caution">
    <text evidence="8">The sequence shown here is derived from an EMBL/GenBank/DDBJ whole genome shotgun (WGS) entry which is preliminary data.</text>
</comment>
<feature type="transmembrane region" description="Helical" evidence="6">
    <location>
        <begin position="247"/>
        <end position="268"/>
    </location>
</feature>
<evidence type="ECO:0000313" key="9">
    <source>
        <dbReference type="Proteomes" id="UP000447873"/>
    </source>
</evidence>
<evidence type="ECO:0000313" key="10">
    <source>
        <dbReference type="Proteomes" id="UP000490939"/>
    </source>
</evidence>
<dbReference type="PANTHER" id="PTHR43791:SF3">
    <property type="entry name" value="MAJOR FACILITATOR SUPERFAMILY (MFS) PROFILE DOMAIN-CONTAINING PROTEIN"/>
    <property type="match status" value="1"/>
</dbReference>
<keyword evidence="2" id="KW-0813">Transport</keyword>
<name>A0A8H3Z4I7_VENIN</name>
<evidence type="ECO:0000256" key="6">
    <source>
        <dbReference type="SAM" id="Phobius"/>
    </source>
</evidence>
<dbReference type="FunFam" id="1.20.1250.20:FF:000013">
    <property type="entry name" value="MFS general substrate transporter"/>
    <property type="match status" value="1"/>
</dbReference>
<evidence type="ECO:0000313" key="8">
    <source>
        <dbReference type="EMBL" id="KAE9980382.1"/>
    </source>
</evidence>